<dbReference type="InterPro" id="IPR053205">
    <property type="entry name" value="GHMP_kinase_L-arabinokinase"/>
</dbReference>
<organism evidence="2 3">
    <name type="scientific">Faecalibacterium gallinarum</name>
    <dbReference type="NCBI Taxonomy" id="2903556"/>
    <lineage>
        <taxon>Bacteria</taxon>
        <taxon>Bacillati</taxon>
        <taxon>Bacillota</taxon>
        <taxon>Clostridia</taxon>
        <taxon>Eubacteriales</taxon>
        <taxon>Oscillospiraceae</taxon>
        <taxon>Faecalibacterium</taxon>
    </lineage>
</organism>
<evidence type="ECO:0000259" key="1">
    <source>
        <dbReference type="Pfam" id="PF04101"/>
    </source>
</evidence>
<accession>A0AA37J0M6</accession>
<evidence type="ECO:0000313" key="2">
    <source>
        <dbReference type="EMBL" id="GJN65814.1"/>
    </source>
</evidence>
<dbReference type="PANTHER" id="PTHR38134:SF2">
    <property type="entry name" value="GALACTOKINASE"/>
    <property type="match status" value="1"/>
</dbReference>
<dbReference type="AlphaFoldDB" id="A0AA37J0M6"/>
<reference evidence="2" key="1">
    <citation type="journal article" date="2022" name="Int. J. Syst. Evol. Microbiol.">
        <title>Genome-based, phenotypic and chemotaxonomic classification of Faecalibacterium strains: proposal of three novel species Faecalibacterium duncaniae sp. nov., Faecalibacterium hattorii sp. nov. and Faecalibacterium gallinarum sp. nov. .</title>
        <authorList>
            <person name="Sakamoto M."/>
            <person name="Sakurai N."/>
            <person name="Tanno H."/>
            <person name="Iino T."/>
            <person name="Ohkuma M."/>
            <person name="Endo A."/>
        </authorList>
    </citation>
    <scope>NUCLEOTIDE SEQUENCE</scope>
    <source>
        <strain evidence="2">JCM 17207</strain>
    </source>
</reference>
<dbReference type="InterPro" id="IPR007235">
    <property type="entry name" value="Glyco_trans_28_C"/>
</dbReference>
<feature type="domain" description="Glycosyl transferase family 28 C-terminal" evidence="1">
    <location>
        <begin position="238"/>
        <end position="314"/>
    </location>
</feature>
<proteinExistence type="predicted"/>
<name>A0AA37J0M6_9FIRM</name>
<keyword evidence="3" id="KW-1185">Reference proteome</keyword>
<comment type="caution">
    <text evidence="2">The sequence shown here is derived from an EMBL/GenBank/DDBJ whole genome shotgun (WGS) entry which is preliminary data.</text>
</comment>
<dbReference type="Proteomes" id="UP001055185">
    <property type="component" value="Unassembled WGS sequence"/>
</dbReference>
<dbReference type="Pfam" id="PF04101">
    <property type="entry name" value="Glyco_tran_28_C"/>
    <property type="match status" value="1"/>
</dbReference>
<dbReference type="GO" id="GO:0016758">
    <property type="term" value="F:hexosyltransferase activity"/>
    <property type="evidence" value="ECO:0007669"/>
    <property type="project" value="InterPro"/>
</dbReference>
<dbReference type="PANTHER" id="PTHR38134">
    <property type="entry name" value="SLR1395 PROTEIN"/>
    <property type="match status" value="1"/>
</dbReference>
<dbReference type="EMBL" id="BQKV01000108">
    <property type="protein sequence ID" value="GJN65814.1"/>
    <property type="molecule type" value="Genomic_DNA"/>
</dbReference>
<sequence length="352" mass="39170">MRIAWFISDHGYGHIMRNTPLILETLTRPGVELTVISAESHLEVLRRYVRPGQVEMIPFEKMDYGLEVIPGTLLIDVPRLEEGAAAYIADFDRRAAWAEQLLRRGGYDRAVVDMPVWALLGAKAAGVESVLITNFTWVEIYREYLPDSLVEPFRRAYRAADRVLYYELSNPQYRALLPGGEDCGLTARPFDPVKVAAIRAAHRQPIVFCSIGFSNQGLAKSLQAGGLPYDFITTAELAMEGENVTRLGPVEDMQNYAAAADYCIAKAGWSTVAEILLAGKPAALMGRDTVAEDRMTIQQLKERRAAIKVQVDELADMAGVMARLVRFAENGFRPGHYRNNAPFIVDRLLAGH</sequence>
<dbReference type="SUPFAM" id="SSF53756">
    <property type="entry name" value="UDP-Glycosyltransferase/glycogen phosphorylase"/>
    <property type="match status" value="1"/>
</dbReference>
<evidence type="ECO:0000313" key="3">
    <source>
        <dbReference type="Proteomes" id="UP001055185"/>
    </source>
</evidence>
<dbReference type="Gene3D" id="3.40.50.2000">
    <property type="entry name" value="Glycogen Phosphorylase B"/>
    <property type="match status" value="1"/>
</dbReference>
<gene>
    <name evidence="2" type="ORF">JCM17207_24390</name>
</gene>
<protein>
    <recommendedName>
        <fullName evidence="1">Glycosyl transferase family 28 C-terminal domain-containing protein</fullName>
    </recommendedName>
</protein>
<dbReference type="RefSeq" id="WP_238318022.1">
    <property type="nucleotide sequence ID" value="NZ_BQKV01000108.1"/>
</dbReference>